<sequence length="89" mass="10429">MSDYIFDDDAHDAHSLDYEESLRDEELHIDNESPRDEKLSQDKELLKKGKPKKKNITVKYAHDSSTGNMLGYLWSKHRIDKEYSNEANT</sequence>
<feature type="non-terminal residue" evidence="1">
    <location>
        <position position="89"/>
    </location>
</feature>
<evidence type="ECO:0000313" key="1">
    <source>
        <dbReference type="EMBL" id="CAG8808713.1"/>
    </source>
</evidence>
<evidence type="ECO:0000313" key="2">
    <source>
        <dbReference type="Proteomes" id="UP000789920"/>
    </source>
</evidence>
<comment type="caution">
    <text evidence="1">The sequence shown here is derived from an EMBL/GenBank/DDBJ whole genome shotgun (WGS) entry which is preliminary data.</text>
</comment>
<keyword evidence="2" id="KW-1185">Reference proteome</keyword>
<accession>A0ACA9RUW5</accession>
<gene>
    <name evidence="1" type="ORF">RPERSI_LOCUS22693</name>
</gene>
<reference evidence="1" key="1">
    <citation type="submission" date="2021-06" db="EMBL/GenBank/DDBJ databases">
        <authorList>
            <person name="Kallberg Y."/>
            <person name="Tangrot J."/>
            <person name="Rosling A."/>
        </authorList>
    </citation>
    <scope>NUCLEOTIDE SEQUENCE</scope>
    <source>
        <strain evidence="1">MA461A</strain>
    </source>
</reference>
<name>A0ACA9RUW5_9GLOM</name>
<organism evidence="1 2">
    <name type="scientific">Racocetra persica</name>
    <dbReference type="NCBI Taxonomy" id="160502"/>
    <lineage>
        <taxon>Eukaryota</taxon>
        <taxon>Fungi</taxon>
        <taxon>Fungi incertae sedis</taxon>
        <taxon>Mucoromycota</taxon>
        <taxon>Glomeromycotina</taxon>
        <taxon>Glomeromycetes</taxon>
        <taxon>Diversisporales</taxon>
        <taxon>Gigasporaceae</taxon>
        <taxon>Racocetra</taxon>
    </lineage>
</organism>
<protein>
    <submittedName>
        <fullName evidence="1">2168_t:CDS:1</fullName>
    </submittedName>
</protein>
<dbReference type="EMBL" id="CAJVQC010069176">
    <property type="protein sequence ID" value="CAG8808713.1"/>
    <property type="molecule type" value="Genomic_DNA"/>
</dbReference>
<dbReference type="Proteomes" id="UP000789920">
    <property type="component" value="Unassembled WGS sequence"/>
</dbReference>
<proteinExistence type="predicted"/>